<evidence type="ECO:0000313" key="3">
    <source>
        <dbReference type="EMBL" id="KAH7175495.1"/>
    </source>
</evidence>
<feature type="compositionally biased region" description="Polar residues" evidence="1">
    <location>
        <begin position="346"/>
        <end position="409"/>
    </location>
</feature>
<protein>
    <submittedName>
        <fullName evidence="3">Uncharacterized protein</fullName>
    </submittedName>
</protein>
<name>A0A9P9JMB7_9HYPO</name>
<sequence length="601" mass="65675">MAVKLRDMDEVTCIQISNPTLVVVMPAFPALLTGLVGAVMIYLLTRWLRYSAADLSPIMSPDTVSSLFPDRPIRPLPKRRLRERLSPEVADTIKYPPSTHENALLFYYPPCTPKDEGSPPRPGSTSPVEPVRRNDPGRNYTPRRNGVGLSDGDEEENALRSTLVTRSPPEILTRATRRPSRPDQARHPNPQPPPPSVASSVDGYDSFENTNNKKKRKIPSAGDPTLNGTHVLNNDPSSLTISSGPQSPPSEVNGDRLYSQTAGYPSSGTFMTNSQGISGPGRGRLGRSRNGRSPLRALSDGNNTWAGRTSKNVPPQWASPERESTGIISNAIANAEKLRPQGQENVSLLQQHSSTEKTTPASTQFTFTCDSQVPGTVQWPGHSTKQSTGTQATSNMAPGANGSSSTAHQGSSKAASGGSGNSGRRARRRLNRELDAASRHRRDAAADRYFNNQVKPTDIWICEFCEYERIFGEPPRALIRDYEIKDRRHRQEEADRKRLLEKAKAKSRKGRKNPKAPAKGSQAAQTSAQGHSESLAEPEVEPEAELEVEPEVEPGARQIETGKSHSMQPEASRVDEPNIVYADPPPDLPPAFDELPPIIKT</sequence>
<dbReference type="EMBL" id="JAGMUV010000001">
    <property type="protein sequence ID" value="KAH7175495.1"/>
    <property type="molecule type" value="Genomic_DNA"/>
</dbReference>
<feature type="compositionally biased region" description="Polar residues" evidence="1">
    <location>
        <begin position="300"/>
        <end position="313"/>
    </location>
</feature>
<dbReference type="AlphaFoldDB" id="A0A9P9JMB7"/>
<feature type="compositionally biased region" description="Basic and acidic residues" evidence="1">
    <location>
        <begin position="488"/>
        <end position="504"/>
    </location>
</feature>
<feature type="compositionally biased region" description="Polar residues" evidence="1">
    <location>
        <begin position="226"/>
        <end position="245"/>
    </location>
</feature>
<feature type="compositionally biased region" description="Basic residues" evidence="1">
    <location>
        <begin position="505"/>
        <end position="514"/>
    </location>
</feature>
<keyword evidence="2" id="KW-1133">Transmembrane helix</keyword>
<feature type="compositionally biased region" description="Low complexity" evidence="1">
    <location>
        <begin position="590"/>
        <end position="601"/>
    </location>
</feature>
<gene>
    <name evidence="3" type="ORF">EDB81DRAFT_7578</name>
</gene>
<feature type="region of interest" description="Disordered" evidence="1">
    <location>
        <begin position="106"/>
        <end position="323"/>
    </location>
</feature>
<feature type="region of interest" description="Disordered" evidence="1">
    <location>
        <begin position="346"/>
        <end position="426"/>
    </location>
</feature>
<feature type="compositionally biased region" description="Polar residues" evidence="1">
    <location>
        <begin position="258"/>
        <end position="275"/>
    </location>
</feature>
<evidence type="ECO:0000256" key="1">
    <source>
        <dbReference type="SAM" id="MobiDB-lite"/>
    </source>
</evidence>
<feature type="region of interest" description="Disordered" evidence="1">
    <location>
        <begin position="488"/>
        <end position="601"/>
    </location>
</feature>
<evidence type="ECO:0000256" key="2">
    <source>
        <dbReference type="SAM" id="Phobius"/>
    </source>
</evidence>
<keyword evidence="4" id="KW-1185">Reference proteome</keyword>
<reference evidence="3" key="1">
    <citation type="journal article" date="2021" name="Nat. Commun.">
        <title>Genetic determinants of endophytism in the Arabidopsis root mycobiome.</title>
        <authorList>
            <person name="Mesny F."/>
            <person name="Miyauchi S."/>
            <person name="Thiergart T."/>
            <person name="Pickel B."/>
            <person name="Atanasova L."/>
            <person name="Karlsson M."/>
            <person name="Huettel B."/>
            <person name="Barry K.W."/>
            <person name="Haridas S."/>
            <person name="Chen C."/>
            <person name="Bauer D."/>
            <person name="Andreopoulos W."/>
            <person name="Pangilinan J."/>
            <person name="LaButti K."/>
            <person name="Riley R."/>
            <person name="Lipzen A."/>
            <person name="Clum A."/>
            <person name="Drula E."/>
            <person name="Henrissat B."/>
            <person name="Kohler A."/>
            <person name="Grigoriev I.V."/>
            <person name="Martin F.M."/>
            <person name="Hacquard S."/>
        </authorList>
    </citation>
    <scope>NUCLEOTIDE SEQUENCE</scope>
    <source>
        <strain evidence="3">MPI-CAGE-AT-0147</strain>
    </source>
</reference>
<comment type="caution">
    <text evidence="3">The sequence shown here is derived from an EMBL/GenBank/DDBJ whole genome shotgun (WGS) entry which is preliminary data.</text>
</comment>
<feature type="compositionally biased region" description="Acidic residues" evidence="1">
    <location>
        <begin position="536"/>
        <end position="552"/>
    </location>
</feature>
<keyword evidence="2" id="KW-0472">Membrane</keyword>
<feature type="compositionally biased region" description="Polar residues" evidence="1">
    <location>
        <begin position="522"/>
        <end position="531"/>
    </location>
</feature>
<dbReference type="OrthoDB" id="4174342at2759"/>
<keyword evidence="2" id="KW-0812">Transmembrane</keyword>
<accession>A0A9P9JMB7</accession>
<organism evidence="3 4">
    <name type="scientific">Dactylonectria macrodidyma</name>
    <dbReference type="NCBI Taxonomy" id="307937"/>
    <lineage>
        <taxon>Eukaryota</taxon>
        <taxon>Fungi</taxon>
        <taxon>Dikarya</taxon>
        <taxon>Ascomycota</taxon>
        <taxon>Pezizomycotina</taxon>
        <taxon>Sordariomycetes</taxon>
        <taxon>Hypocreomycetidae</taxon>
        <taxon>Hypocreales</taxon>
        <taxon>Nectriaceae</taxon>
        <taxon>Dactylonectria</taxon>
    </lineage>
</organism>
<dbReference type="Proteomes" id="UP000738349">
    <property type="component" value="Unassembled WGS sequence"/>
</dbReference>
<proteinExistence type="predicted"/>
<feature type="transmembrane region" description="Helical" evidence="2">
    <location>
        <begin position="21"/>
        <end position="44"/>
    </location>
</feature>
<evidence type="ECO:0000313" key="4">
    <source>
        <dbReference type="Proteomes" id="UP000738349"/>
    </source>
</evidence>